<reference evidence="2" key="1">
    <citation type="submission" date="2023-04" db="EMBL/GenBank/DDBJ databases">
        <title>Phytophthora lilii NBRC 32176.</title>
        <authorList>
            <person name="Ichikawa N."/>
            <person name="Sato H."/>
            <person name="Tonouchi N."/>
        </authorList>
    </citation>
    <scope>NUCLEOTIDE SEQUENCE</scope>
    <source>
        <strain evidence="2">NBRC 32176</strain>
    </source>
</reference>
<accession>A0A9W6XGI7</accession>
<dbReference type="EMBL" id="BSXW01001639">
    <property type="protein sequence ID" value="GMF38167.1"/>
    <property type="molecule type" value="Genomic_DNA"/>
</dbReference>
<feature type="region of interest" description="Disordered" evidence="1">
    <location>
        <begin position="193"/>
        <end position="251"/>
    </location>
</feature>
<gene>
    <name evidence="2" type="ORF">Plil01_001599100</name>
</gene>
<proteinExistence type="predicted"/>
<evidence type="ECO:0000313" key="3">
    <source>
        <dbReference type="Proteomes" id="UP001165083"/>
    </source>
</evidence>
<sequence length="334" mass="38627">MSGFFSDNQTKQKTYDRYYNAMAKSEFVQGKKLKALIQRESLDDASTDSLANLFQQVMAKNREYDYDLITEKLLIGTKGPPEIIKGDSSTKEKKKHTYVPTSTDADNTAYMEQPTAPEDSSEDFYRGVNNVAQKAVNTRSYIKGKKTLKEVVDDQVRNYLNKQKEFRKEDSHRRRQDMADKFANKVMEESEKLLKRKRTETPPNKSPSDKRAAKRAAKQAAKLDEEEPSITRQLFQESDNEDSSDDEKEEKRLRKLNAGIKKVYTDDIGSYKSQFAANLYESIQHRFGEAVEQRKGTDYFNDNAPKPPRKHKMSKISMNQYKTELKGWLDGIFI</sequence>
<feature type="compositionally biased region" description="Acidic residues" evidence="1">
    <location>
        <begin position="238"/>
        <end position="248"/>
    </location>
</feature>
<protein>
    <submittedName>
        <fullName evidence="2">Unnamed protein product</fullName>
    </submittedName>
</protein>
<feature type="region of interest" description="Disordered" evidence="1">
    <location>
        <begin position="84"/>
        <end position="123"/>
    </location>
</feature>
<dbReference type="AlphaFoldDB" id="A0A9W6XGI7"/>
<evidence type="ECO:0000256" key="1">
    <source>
        <dbReference type="SAM" id="MobiDB-lite"/>
    </source>
</evidence>
<dbReference type="Proteomes" id="UP001165083">
    <property type="component" value="Unassembled WGS sequence"/>
</dbReference>
<comment type="caution">
    <text evidence="2">The sequence shown here is derived from an EMBL/GenBank/DDBJ whole genome shotgun (WGS) entry which is preliminary data.</text>
</comment>
<dbReference type="OrthoDB" id="123038at2759"/>
<organism evidence="2 3">
    <name type="scientific">Phytophthora lilii</name>
    <dbReference type="NCBI Taxonomy" id="2077276"/>
    <lineage>
        <taxon>Eukaryota</taxon>
        <taxon>Sar</taxon>
        <taxon>Stramenopiles</taxon>
        <taxon>Oomycota</taxon>
        <taxon>Peronosporomycetes</taxon>
        <taxon>Peronosporales</taxon>
        <taxon>Peronosporaceae</taxon>
        <taxon>Phytophthora</taxon>
    </lineage>
</organism>
<keyword evidence="3" id="KW-1185">Reference proteome</keyword>
<evidence type="ECO:0000313" key="2">
    <source>
        <dbReference type="EMBL" id="GMF38167.1"/>
    </source>
</evidence>
<name>A0A9W6XGI7_9STRA</name>